<accession>A0ABN3A9I7</accession>
<dbReference type="Proteomes" id="UP001422759">
    <property type="component" value="Unassembled WGS sequence"/>
</dbReference>
<evidence type="ECO:0000313" key="3">
    <source>
        <dbReference type="EMBL" id="GAA2156515.1"/>
    </source>
</evidence>
<keyword evidence="4" id="KW-1185">Reference proteome</keyword>
<evidence type="ECO:0000256" key="1">
    <source>
        <dbReference type="SAM" id="MobiDB-lite"/>
    </source>
</evidence>
<comment type="caution">
    <text evidence="3">The sequence shown here is derived from an EMBL/GenBank/DDBJ whole genome shotgun (WGS) entry which is preliminary data.</text>
</comment>
<proteinExistence type="predicted"/>
<organism evidence="3 4">
    <name type="scientific">Kitasatospora kazusensis</name>
    <dbReference type="NCBI Taxonomy" id="407974"/>
    <lineage>
        <taxon>Bacteria</taxon>
        <taxon>Bacillati</taxon>
        <taxon>Actinomycetota</taxon>
        <taxon>Actinomycetes</taxon>
        <taxon>Kitasatosporales</taxon>
        <taxon>Streptomycetaceae</taxon>
        <taxon>Kitasatospora</taxon>
    </lineage>
</organism>
<evidence type="ECO:0000256" key="2">
    <source>
        <dbReference type="SAM" id="SignalP"/>
    </source>
</evidence>
<feature type="signal peptide" evidence="2">
    <location>
        <begin position="1"/>
        <end position="29"/>
    </location>
</feature>
<reference evidence="3 4" key="1">
    <citation type="journal article" date="2019" name="Int. J. Syst. Evol. Microbiol.">
        <title>The Global Catalogue of Microorganisms (GCM) 10K type strain sequencing project: providing services to taxonomists for standard genome sequencing and annotation.</title>
        <authorList>
            <consortium name="The Broad Institute Genomics Platform"/>
            <consortium name="The Broad Institute Genome Sequencing Center for Infectious Disease"/>
            <person name="Wu L."/>
            <person name="Ma J."/>
        </authorList>
    </citation>
    <scope>NUCLEOTIDE SEQUENCE [LARGE SCALE GENOMIC DNA]</scope>
    <source>
        <strain evidence="3 4">JCM 14560</strain>
    </source>
</reference>
<dbReference type="EMBL" id="BAAANT010000052">
    <property type="protein sequence ID" value="GAA2156515.1"/>
    <property type="molecule type" value="Genomic_DNA"/>
</dbReference>
<feature type="compositionally biased region" description="Acidic residues" evidence="1">
    <location>
        <begin position="35"/>
        <end position="49"/>
    </location>
</feature>
<sequence length="166" mass="16979">MAVSGVVGSKNFCQFVVIMAWAAAGSAGAAPPAEADTEADAEAGGEVDADADTEADALAEAETEVLGEDALVLLLLLQAAEPTASSRTASRALAARRVVWVGYMGSSPSVSVRPGGHPADLRRTPPFPAGVSRALVRAVPGNVAGDTMKADIWVNRNSRARTEKPP</sequence>
<feature type="chain" id="PRO_5045628866" evidence="2">
    <location>
        <begin position="30"/>
        <end position="166"/>
    </location>
</feature>
<evidence type="ECO:0000313" key="4">
    <source>
        <dbReference type="Proteomes" id="UP001422759"/>
    </source>
</evidence>
<gene>
    <name evidence="3" type="ORF">GCM10009760_57560</name>
</gene>
<protein>
    <submittedName>
        <fullName evidence="3">Uncharacterized protein</fullName>
    </submittedName>
</protein>
<keyword evidence="2" id="KW-0732">Signal</keyword>
<name>A0ABN3A9I7_9ACTN</name>
<feature type="region of interest" description="Disordered" evidence="1">
    <location>
        <begin position="29"/>
        <end position="49"/>
    </location>
</feature>